<evidence type="ECO:0000256" key="1">
    <source>
        <dbReference type="SAM" id="MobiDB-lite"/>
    </source>
</evidence>
<protein>
    <submittedName>
        <fullName evidence="3">Uncharacterized protein</fullName>
    </submittedName>
</protein>
<comment type="caution">
    <text evidence="3">The sequence shown here is derived from an EMBL/GenBank/DDBJ whole genome shotgun (WGS) entry which is preliminary data.</text>
</comment>
<dbReference type="Proteomes" id="UP000786811">
    <property type="component" value="Unassembled WGS sequence"/>
</dbReference>
<accession>A0A8J2HBR1</accession>
<keyword evidence="2" id="KW-0732">Signal</keyword>
<sequence>MASATTLAILMALAANAVFLDASLQEPSSADTLEYKLAPDSSIEESVQPEAHKSNSTRHSVHPQPSMRRLQDRLPTAPHHNINNHTLPRFYSNNTVHKNSLNSTSFSPLQPTSLMSTTMGPPTTTTRPRYPRPEPLPSPFNHYIPAPPQQPPFNCYCPGPVSYPMYYNYYPPQYPFFPTYPKSGQRPAPYNNMPSSGPFNQFPTRPSGFYDRLERPSLPEFNNQNTGAPKDPLNMFDEPSTTTEAPGYGFQLKTVSRNRTEEGSSSHYSSSSSW</sequence>
<gene>
    <name evidence="3" type="ORF">HICCMSTLAB_LOCUS4349</name>
</gene>
<feature type="compositionally biased region" description="Polar residues" evidence="1">
    <location>
        <begin position="101"/>
        <end position="110"/>
    </location>
</feature>
<feature type="region of interest" description="Disordered" evidence="1">
    <location>
        <begin position="101"/>
        <end position="129"/>
    </location>
</feature>
<dbReference type="AlphaFoldDB" id="A0A8J2HBR1"/>
<evidence type="ECO:0000313" key="4">
    <source>
        <dbReference type="Proteomes" id="UP000786811"/>
    </source>
</evidence>
<feature type="signal peptide" evidence="2">
    <location>
        <begin position="1"/>
        <end position="17"/>
    </location>
</feature>
<evidence type="ECO:0000313" key="3">
    <source>
        <dbReference type="EMBL" id="CAG5085341.1"/>
    </source>
</evidence>
<feature type="region of interest" description="Disordered" evidence="1">
    <location>
        <begin position="217"/>
        <end position="274"/>
    </location>
</feature>
<name>A0A8J2HBR1_COTCN</name>
<dbReference type="EMBL" id="CAJNRD030001118">
    <property type="protein sequence ID" value="CAG5085341.1"/>
    <property type="molecule type" value="Genomic_DNA"/>
</dbReference>
<feature type="region of interest" description="Disordered" evidence="1">
    <location>
        <begin position="42"/>
        <end position="68"/>
    </location>
</feature>
<reference evidence="3" key="1">
    <citation type="submission" date="2021-04" db="EMBL/GenBank/DDBJ databases">
        <authorList>
            <person name="Chebbi M.A.C M."/>
        </authorList>
    </citation>
    <scope>NUCLEOTIDE SEQUENCE</scope>
</reference>
<feature type="compositionally biased region" description="Low complexity" evidence="1">
    <location>
        <begin position="265"/>
        <end position="274"/>
    </location>
</feature>
<keyword evidence="4" id="KW-1185">Reference proteome</keyword>
<organism evidence="3 4">
    <name type="scientific">Cotesia congregata</name>
    <name type="common">Parasitoid wasp</name>
    <name type="synonym">Apanteles congregatus</name>
    <dbReference type="NCBI Taxonomy" id="51543"/>
    <lineage>
        <taxon>Eukaryota</taxon>
        <taxon>Metazoa</taxon>
        <taxon>Ecdysozoa</taxon>
        <taxon>Arthropoda</taxon>
        <taxon>Hexapoda</taxon>
        <taxon>Insecta</taxon>
        <taxon>Pterygota</taxon>
        <taxon>Neoptera</taxon>
        <taxon>Endopterygota</taxon>
        <taxon>Hymenoptera</taxon>
        <taxon>Apocrita</taxon>
        <taxon>Ichneumonoidea</taxon>
        <taxon>Braconidae</taxon>
        <taxon>Microgastrinae</taxon>
        <taxon>Cotesia</taxon>
    </lineage>
</organism>
<evidence type="ECO:0000256" key="2">
    <source>
        <dbReference type="SAM" id="SignalP"/>
    </source>
</evidence>
<feature type="chain" id="PRO_5035176558" evidence="2">
    <location>
        <begin position="18"/>
        <end position="274"/>
    </location>
</feature>
<proteinExistence type="predicted"/>
<feature type="compositionally biased region" description="Low complexity" evidence="1">
    <location>
        <begin position="111"/>
        <end position="128"/>
    </location>
</feature>